<dbReference type="PANTHER" id="PTHR45947:SF3">
    <property type="entry name" value="SULFOQUINOVOSYL TRANSFERASE SQD2"/>
    <property type="match status" value="1"/>
</dbReference>
<dbReference type="EMBL" id="WEIA01000015">
    <property type="protein sequence ID" value="NLR23432.1"/>
    <property type="molecule type" value="Genomic_DNA"/>
</dbReference>
<feature type="domain" description="Glycosyltransferase subfamily 4-like N-terminal" evidence="2">
    <location>
        <begin position="29"/>
        <end position="196"/>
    </location>
</feature>
<dbReference type="EC" id="2.4.-.-" evidence="4"/>
<dbReference type="SUPFAM" id="SSF53756">
    <property type="entry name" value="UDP-Glycosyltransferase/glycogen phosphorylase"/>
    <property type="match status" value="1"/>
</dbReference>
<keyword evidence="4" id="KW-0328">Glycosyltransferase</keyword>
<dbReference type="AlphaFoldDB" id="A0A8I2H7E8"/>
<dbReference type="InterPro" id="IPR050194">
    <property type="entry name" value="Glycosyltransferase_grp1"/>
</dbReference>
<evidence type="ECO:0000313" key="6">
    <source>
        <dbReference type="Proteomes" id="UP001304419"/>
    </source>
</evidence>
<gene>
    <name evidence="3" type="ORF">F9Y85_19360</name>
    <name evidence="4" type="ORF">R5H13_02655</name>
</gene>
<dbReference type="EMBL" id="CP137578">
    <property type="protein sequence ID" value="WOX29190.1"/>
    <property type="molecule type" value="Genomic_DNA"/>
</dbReference>
<reference evidence="3" key="1">
    <citation type="submission" date="2019-10" db="EMBL/GenBank/DDBJ databases">
        <authorList>
            <person name="Paulsen S."/>
        </authorList>
    </citation>
    <scope>NUCLEOTIDE SEQUENCE</scope>
    <source>
        <strain evidence="3">LMG 19692</strain>
    </source>
</reference>
<dbReference type="RefSeq" id="WP_193522394.1">
    <property type="nucleotide sequence ID" value="NZ_CBCSDF010000019.1"/>
</dbReference>
<keyword evidence="3" id="KW-0808">Transferase</keyword>
<evidence type="ECO:0000313" key="3">
    <source>
        <dbReference type="EMBL" id="NLR23432.1"/>
    </source>
</evidence>
<dbReference type="Gene3D" id="3.40.50.2000">
    <property type="entry name" value="Glycogen Phosphorylase B"/>
    <property type="match status" value="2"/>
</dbReference>
<dbReference type="InterPro" id="IPR001296">
    <property type="entry name" value="Glyco_trans_1"/>
</dbReference>
<proteinExistence type="predicted"/>
<protein>
    <submittedName>
        <fullName evidence="3 4">Glycosyltransferase</fullName>
        <ecNumber evidence="4">2.4.-.-</ecNumber>
    </submittedName>
</protein>
<evidence type="ECO:0000313" key="5">
    <source>
        <dbReference type="Proteomes" id="UP000646877"/>
    </source>
</evidence>
<dbReference type="Proteomes" id="UP000646877">
    <property type="component" value="Unassembled WGS sequence"/>
</dbReference>
<organism evidence="3 5">
    <name type="scientific">Pseudoalteromonas maricaloris</name>
    <dbReference type="NCBI Taxonomy" id="184924"/>
    <lineage>
        <taxon>Bacteria</taxon>
        <taxon>Pseudomonadati</taxon>
        <taxon>Pseudomonadota</taxon>
        <taxon>Gammaproteobacteria</taxon>
        <taxon>Alteromonadales</taxon>
        <taxon>Pseudoalteromonadaceae</taxon>
        <taxon>Pseudoalteromonas</taxon>
    </lineage>
</organism>
<name>A0A8I2H7E8_9GAMM</name>
<evidence type="ECO:0000259" key="1">
    <source>
        <dbReference type="Pfam" id="PF00534"/>
    </source>
</evidence>
<dbReference type="Pfam" id="PF00534">
    <property type="entry name" value="Glycos_transf_1"/>
    <property type="match status" value="1"/>
</dbReference>
<keyword evidence="6" id="KW-1185">Reference proteome</keyword>
<dbReference type="GO" id="GO:0016758">
    <property type="term" value="F:hexosyltransferase activity"/>
    <property type="evidence" value="ECO:0007669"/>
    <property type="project" value="TreeGrafter"/>
</dbReference>
<dbReference type="InterPro" id="IPR028098">
    <property type="entry name" value="Glyco_trans_4-like_N"/>
</dbReference>
<dbReference type="Pfam" id="PF13439">
    <property type="entry name" value="Glyco_transf_4"/>
    <property type="match status" value="1"/>
</dbReference>
<evidence type="ECO:0000313" key="4">
    <source>
        <dbReference type="EMBL" id="WOX29190.1"/>
    </source>
</evidence>
<feature type="domain" description="Glycosyl transferase family 1" evidence="1">
    <location>
        <begin position="201"/>
        <end position="348"/>
    </location>
</feature>
<sequence>MHVLFLPSWYHTSQKPTLGSFFKEQALSLKEYGCNVGVIYPEPVSIKHALTCTPPSQLNDVQINTKRSRYFTLPTLYRINLKQRIVQYQKLFEQYTRDFGLPDVLHAHSCFYGPGGAAGLAAQQIAQQYQIPFIITEHASAAKLSTTPKFETQLIGQAYRTANQLVCVSESLASILRDRFELDRTIEIIGNVVDSELFTPKEKIQDDFTFITVAHLRPVKRVASIISAFSYITEEHPKAKLLIVGDGEDKQKLKTLRESLKLKQVKFIGDSSRETVAKLMQSSDCYVNWSEYETFSVAVHEALSCGLEVISSPCEGPEYVVKKLNGKVAEDATIDTLTKLMFEVLKKTSCGLNEHNQRHAYIDSNFSRDAIAQQLIREYNAIVK</sequence>
<dbReference type="PANTHER" id="PTHR45947">
    <property type="entry name" value="SULFOQUINOVOSYL TRANSFERASE SQD2"/>
    <property type="match status" value="1"/>
</dbReference>
<accession>A0A8I2H7E8</accession>
<dbReference type="Proteomes" id="UP001304419">
    <property type="component" value="Chromosome 1"/>
</dbReference>
<evidence type="ECO:0000259" key="2">
    <source>
        <dbReference type="Pfam" id="PF13439"/>
    </source>
</evidence>
<reference evidence="4 6" key="2">
    <citation type="submission" date="2023-10" db="EMBL/GenBank/DDBJ databases">
        <title>To unveil natural product biosynthetic capacity in Pseudoalteromonas.</title>
        <authorList>
            <person name="Wang J."/>
        </authorList>
    </citation>
    <scope>NUCLEOTIDE SEQUENCE [LARGE SCALE GENOMIC DNA]</scope>
    <source>
        <strain evidence="4 6">DSM 15914</strain>
    </source>
</reference>